<evidence type="ECO:0000313" key="1">
    <source>
        <dbReference type="EMBL" id="SVA99331.1"/>
    </source>
</evidence>
<reference evidence="1" key="1">
    <citation type="submission" date="2018-05" db="EMBL/GenBank/DDBJ databases">
        <authorList>
            <person name="Lanie J.A."/>
            <person name="Ng W.-L."/>
            <person name="Kazmierczak K.M."/>
            <person name="Andrzejewski T.M."/>
            <person name="Davidsen T.M."/>
            <person name="Wayne K.J."/>
            <person name="Tettelin H."/>
            <person name="Glass J.I."/>
            <person name="Rusch D."/>
            <person name="Podicherti R."/>
            <person name="Tsui H.-C.T."/>
            <person name="Winkler M.E."/>
        </authorList>
    </citation>
    <scope>NUCLEOTIDE SEQUENCE</scope>
</reference>
<gene>
    <name evidence="1" type="ORF">METZ01_LOCUS152185</name>
</gene>
<dbReference type="AlphaFoldDB" id="A0A382ADJ3"/>
<organism evidence="1">
    <name type="scientific">marine metagenome</name>
    <dbReference type="NCBI Taxonomy" id="408172"/>
    <lineage>
        <taxon>unclassified sequences</taxon>
        <taxon>metagenomes</taxon>
        <taxon>ecological metagenomes</taxon>
    </lineage>
</organism>
<accession>A0A382ADJ3</accession>
<protein>
    <submittedName>
        <fullName evidence="1">Uncharacterized protein</fullName>
    </submittedName>
</protein>
<dbReference type="EMBL" id="UINC01024853">
    <property type="protein sequence ID" value="SVA99331.1"/>
    <property type="molecule type" value="Genomic_DNA"/>
</dbReference>
<proteinExistence type="predicted"/>
<name>A0A382ADJ3_9ZZZZ</name>
<sequence length="286" mass="32583">MTRQISDVNSPIDTDRIANYIIDSDNVLSGENQKYEAKRLKRNGYPDGTPVGAPGIAKILKNKYGRNALSERTISRLIAGVRFRLLEEPYVPADVPGSLRSYIGRLSLVKQSLMEGQTLNVLEARLTDRILHEFADPQGERVDLIAQFAVLWELAEREVTGYPIQDLEDLFNFAPWTDESELYKVAIQTGAAEPPKLSLLMPMIFDDDHALVRMLVGAFAQLNLPFLYHAFDVTDRTIAYVWREHEGIHSMQSAVGDERRVEILRKECNWRVKVRDYLRGFPYVTG</sequence>